<name>A0A6J5LJM5_9CAUD</name>
<reference evidence="1" key="1">
    <citation type="submission" date="2020-04" db="EMBL/GenBank/DDBJ databases">
        <authorList>
            <person name="Chiriac C."/>
            <person name="Salcher M."/>
            <person name="Ghai R."/>
            <person name="Kavagutti S V."/>
        </authorList>
    </citation>
    <scope>NUCLEOTIDE SEQUENCE</scope>
</reference>
<accession>A0A6J5LJM5</accession>
<sequence>MQTITLGKARYTVHEHRTDFMSQLLKITGKPKRTKLTPEKRYFPKTGESMSTSEYVHAYYKLNRLGEPEAVDQLFGPMTKHITLHIGQDTMETLP</sequence>
<gene>
    <name evidence="1" type="ORF">UFOVP125_39</name>
</gene>
<organism evidence="1">
    <name type="scientific">uncultured Caudovirales phage</name>
    <dbReference type="NCBI Taxonomy" id="2100421"/>
    <lineage>
        <taxon>Viruses</taxon>
        <taxon>Duplodnaviria</taxon>
        <taxon>Heunggongvirae</taxon>
        <taxon>Uroviricota</taxon>
        <taxon>Caudoviricetes</taxon>
        <taxon>Peduoviridae</taxon>
        <taxon>Maltschvirus</taxon>
        <taxon>Maltschvirus maltsch</taxon>
    </lineage>
</organism>
<evidence type="ECO:0000313" key="1">
    <source>
        <dbReference type="EMBL" id="CAB4131829.1"/>
    </source>
</evidence>
<dbReference type="EMBL" id="LR796253">
    <property type="protein sequence ID" value="CAB4131829.1"/>
    <property type="molecule type" value="Genomic_DNA"/>
</dbReference>
<proteinExistence type="predicted"/>
<protein>
    <submittedName>
        <fullName evidence="1">Uncharacterized protein</fullName>
    </submittedName>
</protein>